<dbReference type="AlphaFoldDB" id="A0A1Y5TZM1"/>
<dbReference type="Proteomes" id="UP000193900">
    <property type="component" value="Unassembled WGS sequence"/>
</dbReference>
<dbReference type="EMBL" id="FWFZ01000046">
    <property type="protein sequence ID" value="SLN76839.1"/>
    <property type="molecule type" value="Genomic_DNA"/>
</dbReference>
<evidence type="ECO:0000313" key="2">
    <source>
        <dbReference type="Proteomes" id="UP000193900"/>
    </source>
</evidence>
<protein>
    <submittedName>
        <fullName evidence="1">Uncharacterized protein</fullName>
    </submittedName>
</protein>
<reference evidence="1 2" key="1">
    <citation type="submission" date="2017-03" db="EMBL/GenBank/DDBJ databases">
        <authorList>
            <person name="Afonso C.L."/>
            <person name="Miller P.J."/>
            <person name="Scott M.A."/>
            <person name="Spackman E."/>
            <person name="Goraichik I."/>
            <person name="Dimitrov K.M."/>
            <person name="Suarez D.L."/>
            <person name="Swayne D.E."/>
        </authorList>
    </citation>
    <scope>NUCLEOTIDE SEQUENCE [LARGE SCALE GENOMIC DNA]</scope>
    <source>
        <strain evidence="1 2">CECT 7023</strain>
    </source>
</reference>
<keyword evidence="2" id="KW-1185">Reference proteome</keyword>
<gene>
    <name evidence="1" type="ORF">ROA7023_04251</name>
</gene>
<evidence type="ECO:0000313" key="1">
    <source>
        <dbReference type="EMBL" id="SLN76839.1"/>
    </source>
</evidence>
<sequence>MVIPAAPLQPVVARAAVERVIVVATVEQVILCTSLEAIPAHSPEQGVVATAARNHVLAVVTEDQVMAGGSVQPVMAVIAMEPVIARAARQLVVLGAAEEEIVVLAAIDQIPTDPAIERILARLPAQTVVIRARKHSLVDRNMQPVGPAAGNRHGLGATIAPTHADVVAAALSEDMAQEGVGRLGAARVQARPVILAGKDLAARIDDRDLGVETGAVDVEAHLGAAADDRQGIEILGGRRRALAHYRHMGDTPRRADDPARGEAEVRRDLDRLVGGACIAQCGFENLATPEADAGICGRSVPRFAVAVQDVIAVAARERVTPRMTHDQIVPQVALQGVVAVGAQDRAWHIGQKRGAGAVRAGVDVLGEIDAAILVDPVELDSVRAVGGEVEKAVELSKDDRPGVKRRIDRLDHLDRARGGQTMKLDEAGILRGKIQIAVVDRPRARARRAEARVDVLHQCHSAVGCQAVHLSIIDGIEGRKVKGTAEFRDDDRFRTAGARVDVGDQLWRTAGCEPVELLPAWAVGREIEGAVEYLAPARVGACPSALYVRDLFDRAGGVEAVELSTVGAEGAEIEGTVVFGETAGLRAHDPGTDVGNHLDRPVGGDAVELHPDAAQCLGHEMEGAVELGKLGVAGAAIVGVDVADPFDLLVGGDPVEPGADLVGRVEIERPVEFGEGRRIGIVGGVGLVGVGVEVCHKLGAEIGIQAVELAPLRPLLLKIMRPLKFGEFHDPVGGLADIGDEIQCPAGGEAVELASAEI</sequence>
<accession>A0A1Y5TZM1</accession>
<name>A0A1Y5TZM1_9RHOB</name>
<organism evidence="1 2">
    <name type="scientific">Roseisalinus antarcticus</name>
    <dbReference type="NCBI Taxonomy" id="254357"/>
    <lineage>
        <taxon>Bacteria</taxon>
        <taxon>Pseudomonadati</taxon>
        <taxon>Pseudomonadota</taxon>
        <taxon>Alphaproteobacteria</taxon>
        <taxon>Rhodobacterales</taxon>
        <taxon>Roseobacteraceae</taxon>
        <taxon>Roseisalinus</taxon>
    </lineage>
</organism>
<proteinExistence type="predicted"/>